<keyword evidence="2" id="KW-0479">Metal-binding</keyword>
<dbReference type="Gene3D" id="1.10.340.30">
    <property type="entry name" value="Hypothetical protein, domain 2"/>
    <property type="match status" value="1"/>
</dbReference>
<dbReference type="GO" id="GO:0046872">
    <property type="term" value="F:metal ion binding"/>
    <property type="evidence" value="ECO:0007669"/>
    <property type="project" value="UniProtKB-KW"/>
</dbReference>
<dbReference type="GO" id="GO:0004519">
    <property type="term" value="F:endonuclease activity"/>
    <property type="evidence" value="ECO:0007669"/>
    <property type="project" value="UniProtKB-KW"/>
</dbReference>
<keyword evidence="6" id="KW-0255">Endonuclease</keyword>
<dbReference type="CDD" id="cd00056">
    <property type="entry name" value="ENDO3c"/>
    <property type="match status" value="1"/>
</dbReference>
<dbReference type="PIRSF" id="PIRSF001435">
    <property type="entry name" value="Nth"/>
    <property type="match status" value="1"/>
</dbReference>
<accession>A0A1Q6DS84</accession>
<dbReference type="Gene3D" id="1.10.1670.10">
    <property type="entry name" value="Helix-hairpin-Helix base-excision DNA repair enzymes (C-terminal)"/>
    <property type="match status" value="1"/>
</dbReference>
<evidence type="ECO:0000259" key="5">
    <source>
        <dbReference type="SMART" id="SM00478"/>
    </source>
</evidence>
<dbReference type="SUPFAM" id="SSF48150">
    <property type="entry name" value="DNA-glycosylase"/>
    <property type="match status" value="1"/>
</dbReference>
<dbReference type="GO" id="GO:0016787">
    <property type="term" value="F:hydrolase activity"/>
    <property type="evidence" value="ECO:0007669"/>
    <property type="project" value="UniProtKB-ARBA"/>
</dbReference>
<evidence type="ECO:0000313" key="6">
    <source>
        <dbReference type="EMBL" id="OKY77229.1"/>
    </source>
</evidence>
<dbReference type="EMBL" id="MSDW01000002">
    <property type="protein sequence ID" value="OKY77229.1"/>
    <property type="molecule type" value="Genomic_DNA"/>
</dbReference>
<evidence type="ECO:0000256" key="4">
    <source>
        <dbReference type="ARBA" id="ARBA00023014"/>
    </source>
</evidence>
<dbReference type="InterPro" id="IPR011257">
    <property type="entry name" value="DNA_glycosylase"/>
</dbReference>
<dbReference type="InParanoid" id="A0A1Q6DS84"/>
<comment type="cofactor">
    <cofactor evidence="1">
        <name>[4Fe-4S] cluster</name>
        <dbReference type="ChEBI" id="CHEBI:49883"/>
    </cofactor>
</comment>
<comment type="caution">
    <text evidence="6">The sequence shown here is derived from an EMBL/GenBank/DDBJ whole genome shotgun (WGS) entry which is preliminary data.</text>
</comment>
<dbReference type="PANTHER" id="PTHR47203">
    <property type="match status" value="1"/>
</dbReference>
<organism evidence="6 7">
    <name type="scientific">Methanohalarchaeum thermophilum</name>
    <dbReference type="NCBI Taxonomy" id="1903181"/>
    <lineage>
        <taxon>Archaea</taxon>
        <taxon>Methanobacteriati</taxon>
        <taxon>Methanobacteriota</taxon>
        <taxon>Methanonatronarchaeia</taxon>
        <taxon>Methanonatronarchaeales</taxon>
        <taxon>Methanonatronarchaeaceae</taxon>
        <taxon>Candidatus Methanohalarchaeum</taxon>
    </lineage>
</organism>
<keyword evidence="3" id="KW-0408">Iron</keyword>
<dbReference type="Pfam" id="PF00730">
    <property type="entry name" value="HhH-GPD"/>
    <property type="match status" value="1"/>
</dbReference>
<evidence type="ECO:0000313" key="7">
    <source>
        <dbReference type="Proteomes" id="UP000185744"/>
    </source>
</evidence>
<gene>
    <name evidence="6" type="ORF">BTN85_1877</name>
</gene>
<dbReference type="PANTHER" id="PTHR47203:SF1">
    <property type="entry name" value="HYPOTHETICAL BASE EXCISION DNA REPAIR PROTEIN (EUROFUNG)"/>
    <property type="match status" value="1"/>
</dbReference>
<dbReference type="SMART" id="SM00478">
    <property type="entry name" value="ENDO3c"/>
    <property type="match status" value="1"/>
</dbReference>
<dbReference type="GO" id="GO:0140097">
    <property type="term" value="F:catalytic activity, acting on DNA"/>
    <property type="evidence" value="ECO:0007669"/>
    <property type="project" value="UniProtKB-ARBA"/>
</dbReference>
<keyword evidence="6" id="KW-0378">Hydrolase</keyword>
<dbReference type="SMART" id="SM00525">
    <property type="entry name" value="FES"/>
    <property type="match status" value="1"/>
</dbReference>
<dbReference type="Proteomes" id="UP000185744">
    <property type="component" value="Unassembled WGS sequence"/>
</dbReference>
<keyword evidence="4" id="KW-0411">Iron-sulfur</keyword>
<dbReference type="FunCoup" id="A0A1Q6DS84">
    <property type="interactions" value="67"/>
</dbReference>
<keyword evidence="6" id="KW-0540">Nuclease</keyword>
<evidence type="ECO:0000256" key="1">
    <source>
        <dbReference type="ARBA" id="ARBA00001966"/>
    </source>
</evidence>
<keyword evidence="7" id="KW-1185">Reference proteome</keyword>
<dbReference type="GO" id="GO:0006284">
    <property type="term" value="P:base-excision repair"/>
    <property type="evidence" value="ECO:0007669"/>
    <property type="project" value="InterPro"/>
</dbReference>
<dbReference type="AlphaFoldDB" id="A0A1Q6DS84"/>
<dbReference type="InterPro" id="IPR023170">
    <property type="entry name" value="HhH_base_excis_C"/>
</dbReference>
<name>A0A1Q6DS84_METT1</name>
<dbReference type="STRING" id="1903181.BTN85_1877"/>
<dbReference type="GO" id="GO:0051539">
    <property type="term" value="F:4 iron, 4 sulfur cluster binding"/>
    <property type="evidence" value="ECO:0007669"/>
    <property type="project" value="InterPro"/>
</dbReference>
<dbReference type="InterPro" id="IPR003651">
    <property type="entry name" value="Endonuclease3_FeS-loop_motif"/>
</dbReference>
<dbReference type="InterPro" id="IPR003265">
    <property type="entry name" value="HhH-GPD_domain"/>
</dbReference>
<protein>
    <submittedName>
        <fullName evidence="6">EndoIII-related endonuclease Nth</fullName>
    </submittedName>
</protein>
<reference evidence="6" key="1">
    <citation type="submission" date="2016-12" db="EMBL/GenBank/DDBJ databases">
        <title>Discovery of methanogenic haloarchaea.</title>
        <authorList>
            <person name="Sorokin D.Y."/>
            <person name="Makarova K.S."/>
            <person name="Abbas B."/>
            <person name="Ferrer M."/>
            <person name="Golyshin P.N."/>
        </authorList>
    </citation>
    <scope>NUCLEOTIDE SEQUENCE [LARGE SCALE GENOMIC DNA]</scope>
    <source>
        <strain evidence="6">HMET1</strain>
    </source>
</reference>
<evidence type="ECO:0000256" key="2">
    <source>
        <dbReference type="ARBA" id="ARBA00022723"/>
    </source>
</evidence>
<proteinExistence type="predicted"/>
<sequence length="221" mass="25172">MDKINQVIEAFRAEYGQPETQGEKDHILSLIKVILSQNTNDKNMERAYSSLLAKFGEPEQIIKAPKEEIADAIQGAGLQNKKAKRIKGSLREIKKQKEELTLDFLDEMPVKEAKKWLMQLPGVGPKSAAVILNFDFNKPTFPVDTHVFRVSKRIGLIPEKVNRKKAHDILENKTPREAMEDFHLNLIKHGREICKAPTPTCSNCFLTDLCDYYINDKGPKK</sequence>
<feature type="domain" description="HhH-GPD" evidence="5">
    <location>
        <begin position="35"/>
        <end position="192"/>
    </location>
</feature>
<evidence type="ECO:0000256" key="3">
    <source>
        <dbReference type="ARBA" id="ARBA00023004"/>
    </source>
</evidence>